<feature type="non-terminal residue" evidence="3">
    <location>
        <position position="328"/>
    </location>
</feature>
<name>A0A6J4UP25_9BACT</name>
<accession>A0A6J4UP25</accession>
<evidence type="ECO:0000259" key="2">
    <source>
        <dbReference type="Pfam" id="PF13546"/>
    </source>
</evidence>
<evidence type="ECO:0000256" key="1">
    <source>
        <dbReference type="SAM" id="MobiDB-lite"/>
    </source>
</evidence>
<gene>
    <name evidence="3" type="ORF">AVDCRST_MAG59-2038</name>
</gene>
<dbReference type="InterPro" id="IPR038721">
    <property type="entry name" value="IS701-like_DDE_dom"/>
</dbReference>
<dbReference type="AlphaFoldDB" id="A0A6J4UP25"/>
<dbReference type="EMBL" id="CADCWF010000128">
    <property type="protein sequence ID" value="CAA9554457.1"/>
    <property type="molecule type" value="Genomic_DNA"/>
</dbReference>
<reference evidence="3" key="1">
    <citation type="submission" date="2020-02" db="EMBL/GenBank/DDBJ databases">
        <authorList>
            <person name="Meier V. D."/>
        </authorList>
    </citation>
    <scope>NUCLEOTIDE SEQUENCE</scope>
    <source>
        <strain evidence="3">AVDCRST_MAG59</strain>
    </source>
</reference>
<dbReference type="Pfam" id="PF13546">
    <property type="entry name" value="DDE_5"/>
    <property type="match status" value="1"/>
</dbReference>
<organism evidence="3">
    <name type="scientific">uncultured Thermomicrobiales bacterium</name>
    <dbReference type="NCBI Taxonomy" id="1645740"/>
    <lineage>
        <taxon>Bacteria</taxon>
        <taxon>Pseudomonadati</taxon>
        <taxon>Thermomicrobiota</taxon>
        <taxon>Thermomicrobia</taxon>
        <taxon>Thermomicrobiales</taxon>
        <taxon>environmental samples</taxon>
    </lineage>
</organism>
<feature type="region of interest" description="Disordered" evidence="1">
    <location>
        <begin position="219"/>
        <end position="259"/>
    </location>
</feature>
<proteinExistence type="predicted"/>
<feature type="domain" description="Transposase IS701-like DDE" evidence="2">
    <location>
        <begin position="20"/>
        <end position="267"/>
    </location>
</feature>
<evidence type="ECO:0000313" key="3">
    <source>
        <dbReference type="EMBL" id="CAA9554457.1"/>
    </source>
</evidence>
<sequence>MGAMDSPDPFAPLRSFRAALYACFDRRADALFEITDALLASAPPASLPHLSLAPCHRRGWGSVYASLAEGRIAADTLRAAVASVPLAGGQPVFAVDVSVWPRCDAEASPGRGFYYHPSRHSAGQPIVAGWAYQWVAQLGFARESWTAPLDVRRVRPDENATAVAADQIADVVGHLPAEGPAPLFVFDAGYDPVQLTQGLGAVPAAILVRLRSGRCFYADPPPREASPKGGRPRTHGAKFACGDPGTWPAPSAEHAAEDDQYGTVRVRAWAGLHPKQQEHTGRGSRRPRPVVRGTLVLVEVKRLPRQTRQPRALWLWWAGPGEPDLAPL</sequence>
<protein>
    <recommendedName>
        <fullName evidence="2">Transposase IS701-like DDE domain-containing protein</fullName>
    </recommendedName>
</protein>